<evidence type="ECO:0000256" key="6">
    <source>
        <dbReference type="ARBA" id="ARBA00016853"/>
    </source>
</evidence>
<evidence type="ECO:0000256" key="1">
    <source>
        <dbReference type="ARBA" id="ARBA00001941"/>
    </source>
</evidence>
<keyword evidence="9" id="KW-0862">Zinc</keyword>
<dbReference type="Pfam" id="PF01546">
    <property type="entry name" value="Peptidase_M20"/>
    <property type="match status" value="1"/>
</dbReference>
<evidence type="ECO:0000256" key="8">
    <source>
        <dbReference type="ARBA" id="ARBA00022801"/>
    </source>
</evidence>
<keyword evidence="14" id="KW-1185">Reference proteome</keyword>
<name>A0ABN1H8L8_9ACTN</name>
<comment type="cofactor">
    <cofactor evidence="2">
        <name>Zn(2+)</name>
        <dbReference type="ChEBI" id="CHEBI:29105"/>
    </cofactor>
</comment>
<dbReference type="InterPro" id="IPR010182">
    <property type="entry name" value="ArgE/DapE"/>
</dbReference>
<evidence type="ECO:0000256" key="9">
    <source>
        <dbReference type="ARBA" id="ARBA00022833"/>
    </source>
</evidence>
<comment type="similarity">
    <text evidence="4">Belongs to the peptidase M20A family.</text>
</comment>
<gene>
    <name evidence="13" type="ORF">GCM10009547_39390</name>
</gene>
<evidence type="ECO:0000256" key="2">
    <source>
        <dbReference type="ARBA" id="ARBA00001947"/>
    </source>
</evidence>
<accession>A0ABN1H8L8</accession>
<dbReference type="Proteomes" id="UP001500957">
    <property type="component" value="Unassembled WGS sequence"/>
</dbReference>
<dbReference type="InterPro" id="IPR036264">
    <property type="entry name" value="Bact_exopeptidase_dim_dom"/>
</dbReference>
<dbReference type="PANTHER" id="PTHR43808:SF32">
    <property type="entry name" value="ARGE_DAPE-RELATED DEACYLASE"/>
    <property type="match status" value="1"/>
</dbReference>
<dbReference type="SUPFAM" id="SSF55031">
    <property type="entry name" value="Bacterial exopeptidase dimerisation domain"/>
    <property type="match status" value="1"/>
</dbReference>
<evidence type="ECO:0000313" key="14">
    <source>
        <dbReference type="Proteomes" id="UP001500957"/>
    </source>
</evidence>
<dbReference type="PANTHER" id="PTHR43808">
    <property type="entry name" value="ACETYLORNITHINE DEACETYLASE"/>
    <property type="match status" value="1"/>
</dbReference>
<dbReference type="InterPro" id="IPR002933">
    <property type="entry name" value="Peptidase_M20"/>
</dbReference>
<evidence type="ECO:0000256" key="3">
    <source>
        <dbReference type="ARBA" id="ARBA00005130"/>
    </source>
</evidence>
<evidence type="ECO:0000256" key="4">
    <source>
        <dbReference type="ARBA" id="ARBA00006247"/>
    </source>
</evidence>
<dbReference type="EC" id="3.5.1.18" evidence="5"/>
<keyword evidence="8" id="KW-0378">Hydrolase</keyword>
<protein>
    <recommendedName>
        <fullName evidence="6">Probable succinyl-diaminopimelate desuccinylase</fullName>
        <ecNumber evidence="5">3.5.1.18</ecNumber>
    </recommendedName>
</protein>
<evidence type="ECO:0000256" key="11">
    <source>
        <dbReference type="ARBA" id="ARBA00051301"/>
    </source>
</evidence>
<reference evidence="13 14" key="1">
    <citation type="journal article" date="2019" name="Int. J. Syst. Evol. Microbiol.">
        <title>The Global Catalogue of Microorganisms (GCM) 10K type strain sequencing project: providing services to taxonomists for standard genome sequencing and annotation.</title>
        <authorList>
            <consortium name="The Broad Institute Genomics Platform"/>
            <consortium name="The Broad Institute Genome Sequencing Center for Infectious Disease"/>
            <person name="Wu L."/>
            <person name="Ma J."/>
        </authorList>
    </citation>
    <scope>NUCLEOTIDE SEQUENCE [LARGE SCALE GENOMIC DNA]</scope>
    <source>
        <strain evidence="13 14">JCM 10671</strain>
    </source>
</reference>
<dbReference type="Gene3D" id="3.40.630.10">
    <property type="entry name" value="Zn peptidases"/>
    <property type="match status" value="1"/>
</dbReference>
<evidence type="ECO:0000259" key="12">
    <source>
        <dbReference type="Pfam" id="PF07687"/>
    </source>
</evidence>
<dbReference type="EMBL" id="BAAAHE010000042">
    <property type="protein sequence ID" value="GAA0631668.1"/>
    <property type="molecule type" value="Genomic_DNA"/>
</dbReference>
<evidence type="ECO:0000313" key="13">
    <source>
        <dbReference type="EMBL" id="GAA0631668.1"/>
    </source>
</evidence>
<comment type="pathway">
    <text evidence="3">Amino-acid biosynthesis; L-lysine biosynthesis via DAP pathway; LL-2,6-diaminopimelate from (S)-tetrahydrodipicolinate (succinylase route): step 3/3.</text>
</comment>
<evidence type="ECO:0000256" key="7">
    <source>
        <dbReference type="ARBA" id="ARBA00022723"/>
    </source>
</evidence>
<dbReference type="RefSeq" id="WP_344607948.1">
    <property type="nucleotide sequence ID" value="NZ_BAAAHE010000042.1"/>
</dbReference>
<organism evidence="13 14">
    <name type="scientific">Sporichthya brevicatena</name>
    <dbReference type="NCBI Taxonomy" id="171442"/>
    <lineage>
        <taxon>Bacteria</taxon>
        <taxon>Bacillati</taxon>
        <taxon>Actinomycetota</taxon>
        <taxon>Actinomycetes</taxon>
        <taxon>Sporichthyales</taxon>
        <taxon>Sporichthyaceae</taxon>
        <taxon>Sporichthya</taxon>
    </lineage>
</organism>
<proteinExistence type="inferred from homology"/>
<evidence type="ECO:0000256" key="5">
    <source>
        <dbReference type="ARBA" id="ARBA00011921"/>
    </source>
</evidence>
<evidence type="ECO:0000256" key="10">
    <source>
        <dbReference type="ARBA" id="ARBA00023285"/>
    </source>
</evidence>
<comment type="catalytic activity">
    <reaction evidence="11">
        <text>N-succinyl-(2S,6S)-2,6-diaminopimelate + H2O = (2S,6S)-2,6-diaminopimelate + succinate</text>
        <dbReference type="Rhea" id="RHEA:22608"/>
        <dbReference type="ChEBI" id="CHEBI:15377"/>
        <dbReference type="ChEBI" id="CHEBI:30031"/>
        <dbReference type="ChEBI" id="CHEBI:57609"/>
        <dbReference type="ChEBI" id="CHEBI:58087"/>
        <dbReference type="EC" id="3.5.1.18"/>
    </reaction>
</comment>
<dbReference type="CDD" id="cd08659">
    <property type="entry name" value="M20_ArgE_DapE-like"/>
    <property type="match status" value="1"/>
</dbReference>
<sequence>MTNARDAVDTGRCVDLATAMIQCDTRNPPGNESPIIPLMTDVMKGLGADVEVFEPAAGRPSLLATVGPCDRSRPILMINGHLDVVPVTESEWSVPPFAGVVRDGKLMGRGACDMKGGIAAAIEGLRACLDAGVRLDTDLVFHLVADEETGGRWGTAALLNAGRITADAAVVPEPSELGVCIAERGVLLARIEIFGRAGHGSDPAAAHSAVADAARVTQALHLAHFDPEPHLLLGLPSCNVGVIRGGTAPNVVASHCVLEVDRRVLPGQTCEDAVDSLRAILDPLGVSYSLEVLGFAEASELAAENPFVGYLQEVCGGVGTPTPVRGLCLGTDARFLRNQLDIPTVVYGPGSMTVAHAADEYVAVAELTKAAESFAGLYTSFARFFAESVAGIT</sequence>
<dbReference type="InterPro" id="IPR050072">
    <property type="entry name" value="Peptidase_M20A"/>
</dbReference>
<dbReference type="InterPro" id="IPR011650">
    <property type="entry name" value="Peptidase_M20_dimer"/>
</dbReference>
<comment type="cofactor">
    <cofactor evidence="1">
        <name>Co(2+)</name>
        <dbReference type="ChEBI" id="CHEBI:48828"/>
    </cofactor>
</comment>
<keyword evidence="10" id="KW-0170">Cobalt</keyword>
<dbReference type="Gene3D" id="3.30.70.360">
    <property type="match status" value="1"/>
</dbReference>
<keyword evidence="7" id="KW-0479">Metal-binding</keyword>
<comment type="caution">
    <text evidence="13">The sequence shown here is derived from an EMBL/GenBank/DDBJ whole genome shotgun (WGS) entry which is preliminary data.</text>
</comment>
<dbReference type="NCBIfam" id="TIGR01910">
    <property type="entry name" value="DapE-ArgE"/>
    <property type="match status" value="1"/>
</dbReference>
<dbReference type="InterPro" id="IPR001261">
    <property type="entry name" value="ArgE/DapE_CS"/>
</dbReference>
<dbReference type="PROSITE" id="PS00758">
    <property type="entry name" value="ARGE_DAPE_CPG2_1"/>
    <property type="match status" value="1"/>
</dbReference>
<dbReference type="SUPFAM" id="SSF53187">
    <property type="entry name" value="Zn-dependent exopeptidases"/>
    <property type="match status" value="1"/>
</dbReference>
<feature type="domain" description="Peptidase M20 dimerisation" evidence="12">
    <location>
        <begin position="181"/>
        <end position="286"/>
    </location>
</feature>
<dbReference type="Pfam" id="PF07687">
    <property type="entry name" value="M20_dimer"/>
    <property type="match status" value="1"/>
</dbReference>